<feature type="compositionally biased region" description="Low complexity" evidence="2">
    <location>
        <begin position="378"/>
        <end position="387"/>
    </location>
</feature>
<feature type="compositionally biased region" description="Polar residues" evidence="2">
    <location>
        <begin position="368"/>
        <end position="377"/>
    </location>
</feature>
<feature type="region of interest" description="Disordered" evidence="2">
    <location>
        <begin position="1041"/>
        <end position="1066"/>
    </location>
</feature>
<feature type="compositionally biased region" description="Basic and acidic residues" evidence="2">
    <location>
        <begin position="802"/>
        <end position="844"/>
    </location>
</feature>
<keyword evidence="1" id="KW-0175">Coiled coil</keyword>
<feature type="coiled-coil region" evidence="1">
    <location>
        <begin position="502"/>
        <end position="536"/>
    </location>
</feature>
<feature type="compositionally biased region" description="Polar residues" evidence="2">
    <location>
        <begin position="789"/>
        <end position="798"/>
    </location>
</feature>
<feature type="compositionally biased region" description="Basic residues" evidence="2">
    <location>
        <begin position="303"/>
        <end position="315"/>
    </location>
</feature>
<dbReference type="Pfam" id="PF26431">
    <property type="entry name" value="DUF8117"/>
    <property type="match status" value="1"/>
</dbReference>
<feature type="region of interest" description="Disordered" evidence="2">
    <location>
        <begin position="292"/>
        <end position="427"/>
    </location>
</feature>
<feature type="compositionally biased region" description="Basic and acidic residues" evidence="2">
    <location>
        <begin position="292"/>
        <end position="302"/>
    </location>
</feature>
<keyword evidence="5" id="KW-1185">Reference proteome</keyword>
<dbReference type="Gene3D" id="6.10.140.2220">
    <property type="match status" value="1"/>
</dbReference>
<proteinExistence type="predicted"/>
<evidence type="ECO:0000259" key="4">
    <source>
        <dbReference type="Pfam" id="PF26431"/>
    </source>
</evidence>
<evidence type="ECO:0000256" key="3">
    <source>
        <dbReference type="SAM" id="Phobius"/>
    </source>
</evidence>
<keyword evidence="3" id="KW-0812">Transmembrane</keyword>
<dbReference type="Proteomes" id="UP000694865">
    <property type="component" value="Unplaced"/>
</dbReference>
<feature type="domain" description="DUF8117" evidence="4">
    <location>
        <begin position="42"/>
        <end position="172"/>
    </location>
</feature>
<evidence type="ECO:0000313" key="5">
    <source>
        <dbReference type="Proteomes" id="UP000694865"/>
    </source>
</evidence>
<dbReference type="InterPro" id="IPR058430">
    <property type="entry name" value="DUF8117"/>
</dbReference>
<feature type="compositionally biased region" description="Basic and acidic residues" evidence="2">
    <location>
        <begin position="408"/>
        <end position="422"/>
    </location>
</feature>
<feature type="compositionally biased region" description="Basic and acidic residues" evidence="2">
    <location>
        <begin position="704"/>
        <end position="730"/>
    </location>
</feature>
<feature type="compositionally biased region" description="Basic and acidic residues" evidence="2">
    <location>
        <begin position="1041"/>
        <end position="1061"/>
    </location>
</feature>
<feature type="compositionally biased region" description="Basic residues" evidence="2">
    <location>
        <begin position="388"/>
        <end position="398"/>
    </location>
</feature>
<feature type="region of interest" description="Disordered" evidence="2">
    <location>
        <begin position="703"/>
        <end position="748"/>
    </location>
</feature>
<feature type="compositionally biased region" description="Basic and acidic residues" evidence="2">
    <location>
        <begin position="340"/>
        <end position="367"/>
    </location>
</feature>
<protein>
    <submittedName>
        <fullName evidence="6">Axoneme-associated protein mst101(2)-like</fullName>
    </submittedName>
</protein>
<accession>A0ABM0LV26</accession>
<evidence type="ECO:0000256" key="2">
    <source>
        <dbReference type="SAM" id="MobiDB-lite"/>
    </source>
</evidence>
<evidence type="ECO:0000313" key="6">
    <source>
        <dbReference type="RefSeq" id="XP_006811617.1"/>
    </source>
</evidence>
<evidence type="ECO:0000256" key="1">
    <source>
        <dbReference type="SAM" id="Coils"/>
    </source>
</evidence>
<name>A0ABM0LV26_SACKO</name>
<feature type="transmembrane region" description="Helical" evidence="3">
    <location>
        <begin position="150"/>
        <end position="172"/>
    </location>
</feature>
<sequence>MRKIKLNAHDIGLFATEIGGSEYYFFKKHTETFKRMWEDQGRIFWERFILCLRGFSINYGVLKEFPVKSEQYEVFIDDAFEFLKHEFVKGKVNTAKSLVLDTAILAQNKHSLGGLESSSYSKDPFYHKDTRDVFRRFFGDPKEKTSYIKVYLLLPLYLCFGGSICNCLRAWLDANIMSPGEDYYTPPTEEDLRPKWSKKDQKSNTVAELMHLASPNQSYRVISDKEEEKLILTFLYEQNKRREMGADTFKDLDEYKRNLYEKRMDSEGKISQYVDPKGDGTLIDLSRATEPWWRDTKPEGGKSAKRVKKKKKHKVVVTQQQKINFESPNDSGISLCVGTTKREGRENAEEDQKYTKLGARPKDKDNSPTRNGDSTPPSDGNSSNGNVNKKKSKQKMKRKITEENEDSSNEKEQKEQSEKVESSEMTLEEYLKQAKKKREIELAAAVQDVKIKKEVEEQRKLKKKNLHLKEGVYTPEEDLYMKRRHVEEFYKWWAKSEDEDILEIKRREEEEKEAKRKAIQKEINALMRESMKSEKKEYTMLGSKKEEDNLKTQIDAAQKALEDRENGLDVDVPEIAIRMDGGCSDDLRLCRGTTIDQQEEDFMPRLERAVSETFKKFGAATVRVVRPGDPEYEDALINTIGKGQRNHMHPDPELCPCCREQEDASVFRKRLIKQIEKEIEDLEQEILSQNAKRLDGEKVDEDALDKKKKDLKMKREQSDKFKNKYGKDISKGQNLKTSENSKDKDDEEIEKEMLRRLLMERTSLSSSSYPTKLPTLIFQSKTKIPENYFTSKGSTMQANKKPGVDEKSKVEPEVVKKSKVRVEPEVNENKKVEPGVDENNKEETGVNENNEVETDDPVAGRVKEIVDSVATRGKTSNLKGKAIKNLVVQRSSGVLSDKSGEGIFTDSNWREKLEATGSHLKHDGSFEPIRVEARDFAKWFDKEVQRSEEEINSRPYLVCVFTEDEEKNGTMNDVMKQLHKLKEEAQRTGGLSTDGVSKLIESGVKICGPRMKGNVPPDETDEELNAMMSKRAEIRKIEEEMRREDEEIERRRAGGAKKDTGADTTTVNNSKLKKCSGCGTVEAYLKNYKKCQKCREQNVKQPRYYCSRICQVKDWTDRHKKEHKLWIKSGGNPM</sequence>
<reference evidence="6" key="1">
    <citation type="submission" date="2025-08" db="UniProtKB">
        <authorList>
            <consortium name="RefSeq"/>
        </authorList>
    </citation>
    <scope>IDENTIFICATION</scope>
    <source>
        <tissue evidence="6">Testes</tissue>
    </source>
</reference>
<feature type="compositionally biased region" description="Polar residues" evidence="2">
    <location>
        <begin position="323"/>
        <end position="332"/>
    </location>
</feature>
<feature type="region of interest" description="Disordered" evidence="2">
    <location>
        <begin position="789"/>
        <end position="860"/>
    </location>
</feature>
<keyword evidence="3" id="KW-0472">Membrane</keyword>
<dbReference type="RefSeq" id="XP_006811617.1">
    <property type="nucleotide sequence ID" value="XM_006811554.1"/>
</dbReference>
<gene>
    <name evidence="6" type="primary">LOC100377505</name>
</gene>
<dbReference type="GeneID" id="100377505"/>
<organism evidence="5 6">
    <name type="scientific">Saccoglossus kowalevskii</name>
    <name type="common">Acorn worm</name>
    <dbReference type="NCBI Taxonomy" id="10224"/>
    <lineage>
        <taxon>Eukaryota</taxon>
        <taxon>Metazoa</taxon>
        <taxon>Hemichordata</taxon>
        <taxon>Enteropneusta</taxon>
        <taxon>Harrimaniidae</taxon>
        <taxon>Saccoglossus</taxon>
    </lineage>
</organism>
<keyword evidence="3" id="KW-1133">Transmembrane helix</keyword>